<name>A0A512BLT2_9HYPH</name>
<organism evidence="3 4">
    <name type="scientific">Microvirga aerophila</name>
    <dbReference type="NCBI Taxonomy" id="670291"/>
    <lineage>
        <taxon>Bacteria</taxon>
        <taxon>Pseudomonadati</taxon>
        <taxon>Pseudomonadota</taxon>
        <taxon>Alphaproteobacteria</taxon>
        <taxon>Hyphomicrobiales</taxon>
        <taxon>Methylobacteriaceae</taxon>
        <taxon>Microvirga</taxon>
    </lineage>
</organism>
<protein>
    <recommendedName>
        <fullName evidence="2">Response regulatory domain-containing protein</fullName>
    </recommendedName>
</protein>
<dbReference type="Proteomes" id="UP000321085">
    <property type="component" value="Unassembled WGS sequence"/>
</dbReference>
<dbReference type="AlphaFoldDB" id="A0A512BLT2"/>
<reference evidence="3 4" key="1">
    <citation type="submission" date="2019-07" db="EMBL/GenBank/DDBJ databases">
        <title>Whole genome shotgun sequence of Microvirga aerophila NBRC 106136.</title>
        <authorList>
            <person name="Hosoyama A."/>
            <person name="Uohara A."/>
            <person name="Ohji S."/>
            <person name="Ichikawa N."/>
        </authorList>
    </citation>
    <scope>NUCLEOTIDE SEQUENCE [LARGE SCALE GENOMIC DNA]</scope>
    <source>
        <strain evidence="3 4">NBRC 106136</strain>
    </source>
</reference>
<evidence type="ECO:0000259" key="2">
    <source>
        <dbReference type="PROSITE" id="PS50110"/>
    </source>
</evidence>
<dbReference type="EMBL" id="BJYU01000004">
    <property type="protein sequence ID" value="GEO12920.1"/>
    <property type="molecule type" value="Genomic_DNA"/>
</dbReference>
<dbReference type="RefSeq" id="WP_162815604.1">
    <property type="nucleotide sequence ID" value="NZ_BJYU01000004.1"/>
</dbReference>
<accession>A0A512BLT2</accession>
<evidence type="ECO:0000313" key="3">
    <source>
        <dbReference type="EMBL" id="GEO12920.1"/>
    </source>
</evidence>
<dbReference type="GO" id="GO:0000160">
    <property type="term" value="P:phosphorelay signal transduction system"/>
    <property type="evidence" value="ECO:0007669"/>
    <property type="project" value="InterPro"/>
</dbReference>
<proteinExistence type="predicted"/>
<dbReference type="PROSITE" id="PS50110">
    <property type="entry name" value="RESPONSE_REGULATORY"/>
    <property type="match status" value="1"/>
</dbReference>
<dbReference type="Gene3D" id="3.40.50.2300">
    <property type="match status" value="1"/>
</dbReference>
<comment type="caution">
    <text evidence="3">The sequence shown here is derived from an EMBL/GenBank/DDBJ whole genome shotgun (WGS) entry which is preliminary data.</text>
</comment>
<dbReference type="SUPFAM" id="SSF52172">
    <property type="entry name" value="CheY-like"/>
    <property type="match status" value="1"/>
</dbReference>
<keyword evidence="4" id="KW-1185">Reference proteome</keyword>
<sequence>MSRSLEGTHERILIVDTNPAFRESLAQHLRASDFEVVTAATGEEAFYLLRDWHHPIGWLYVSADLPGLIDGWILADEYHDSHPDRAAVIAAARERVSAQAHVVLSEPSLAAVLDALQTVASASAVAPRPAAPAPIYNASLLNRDLRPGPAGRHSSHNGRF</sequence>
<dbReference type="CDD" id="cd00156">
    <property type="entry name" value="REC"/>
    <property type="match status" value="1"/>
</dbReference>
<evidence type="ECO:0000313" key="4">
    <source>
        <dbReference type="Proteomes" id="UP000321085"/>
    </source>
</evidence>
<dbReference type="InterPro" id="IPR001789">
    <property type="entry name" value="Sig_transdc_resp-reg_receiver"/>
</dbReference>
<dbReference type="InterPro" id="IPR011006">
    <property type="entry name" value="CheY-like_superfamily"/>
</dbReference>
<comment type="caution">
    <text evidence="1">Lacks conserved residue(s) required for the propagation of feature annotation.</text>
</comment>
<feature type="domain" description="Response regulatory" evidence="2">
    <location>
        <begin position="11"/>
        <end position="143"/>
    </location>
</feature>
<evidence type="ECO:0000256" key="1">
    <source>
        <dbReference type="PROSITE-ProRule" id="PRU00169"/>
    </source>
</evidence>
<gene>
    <name evidence="3" type="ORF">MAE02_06160</name>
</gene>